<dbReference type="EMBL" id="BBSA01000007">
    <property type="protein sequence ID" value="GAM63033.1"/>
    <property type="molecule type" value="Genomic_DNA"/>
</dbReference>
<evidence type="ECO:0000256" key="5">
    <source>
        <dbReference type="ARBA" id="ARBA00023136"/>
    </source>
</evidence>
<gene>
    <name evidence="8" type="ORF">JCM19232_4710</name>
</gene>
<evidence type="ECO:0000313" key="8">
    <source>
        <dbReference type="EMBL" id="GAM63033.1"/>
    </source>
</evidence>
<feature type="domain" description="Multidrug resistance protein MdtA-like barrel-sandwich hybrid" evidence="7">
    <location>
        <begin position="71"/>
        <end position="268"/>
    </location>
</feature>
<feature type="transmembrane region" description="Helical" evidence="6">
    <location>
        <begin position="28"/>
        <end position="48"/>
    </location>
</feature>
<comment type="similarity">
    <text evidence="2">Belongs to the membrane fusion protein (MFP) (TC 8.A.1) family.</text>
</comment>
<evidence type="ECO:0000256" key="4">
    <source>
        <dbReference type="ARBA" id="ARBA00022989"/>
    </source>
</evidence>
<dbReference type="Pfam" id="PF25917">
    <property type="entry name" value="BSH_RND"/>
    <property type="match status" value="1"/>
</dbReference>
<keyword evidence="4 6" id="KW-1133">Transmembrane helix</keyword>
<evidence type="ECO:0000256" key="6">
    <source>
        <dbReference type="SAM" id="Phobius"/>
    </source>
</evidence>
<dbReference type="Proteomes" id="UP000031670">
    <property type="component" value="Unassembled WGS sequence"/>
</dbReference>
<sequence>MLEGLAIWALFIYILRLLGIPWNKPFKLFAYIGGGLWLGFVWIGLINYTPMDLSGGSVVQSPHIQLRPGNTQIKGKVHKVYIEPNSEVKKGQLVYELDSEVYEIQVHQTQTQMEAAQVANWMAIEDIQMYQMNYKTKQINLQIAKSELQSAIDDHRYQAKTLKRYVEQNAKARHTVPQSVIDEQRTKVSMARNKITSLENKVMASEVSVKKALVDVERSQLKVIDTEVALRSSEEKHAKAIWDLEQTKVYAPADGFVTNFILREGQYVGILSRMQMYTNEKYVLMRVNHQAIRNVKVGQSAEFVSPVYPGKVFSAEVQGIVEATGEAQAGSMGREESVSKTTLQNVNNKFHFVRLKLEEPEGYDIPVGAVGLAWVSGEKPNSFLSFLDVIRGIIVRMKAQIYYVYSL</sequence>
<dbReference type="Gene3D" id="2.40.50.100">
    <property type="match status" value="1"/>
</dbReference>
<evidence type="ECO:0000256" key="3">
    <source>
        <dbReference type="ARBA" id="ARBA00022692"/>
    </source>
</evidence>
<keyword evidence="3 6" id="KW-0812">Transmembrane</keyword>
<protein>
    <submittedName>
        <fullName evidence="8">Membrane fusion protein</fullName>
    </submittedName>
</protein>
<dbReference type="SUPFAM" id="SSF111369">
    <property type="entry name" value="HlyD-like secretion proteins"/>
    <property type="match status" value="1"/>
</dbReference>
<name>A0A0B8PJ01_9VIBR</name>
<dbReference type="PANTHER" id="PTHR30386:SF26">
    <property type="entry name" value="TRANSPORT PROTEIN COMB"/>
    <property type="match status" value="1"/>
</dbReference>
<evidence type="ECO:0000313" key="9">
    <source>
        <dbReference type="Proteomes" id="UP000031670"/>
    </source>
</evidence>
<proteinExistence type="inferred from homology"/>
<reference evidence="8 9" key="1">
    <citation type="submission" date="2015-01" db="EMBL/GenBank/DDBJ databases">
        <title>Vibrio sp. C5 JCM 19232 whole genome shotgun sequence.</title>
        <authorList>
            <person name="Sawabe T."/>
            <person name="Meirelles P."/>
            <person name="Feng G."/>
            <person name="Sayaka M."/>
            <person name="Hattori M."/>
            <person name="Ohkuma M."/>
        </authorList>
    </citation>
    <scope>NUCLEOTIDE SEQUENCE [LARGE SCALE GENOMIC DNA]</scope>
    <source>
        <strain evidence="8 9">JCM19232</strain>
    </source>
</reference>
<accession>A0A0B8PJ01</accession>
<dbReference type="Gene3D" id="1.10.287.470">
    <property type="entry name" value="Helix hairpin bin"/>
    <property type="match status" value="1"/>
</dbReference>
<evidence type="ECO:0000259" key="7">
    <source>
        <dbReference type="Pfam" id="PF25917"/>
    </source>
</evidence>
<dbReference type="InterPro" id="IPR050739">
    <property type="entry name" value="MFP"/>
</dbReference>
<keyword evidence="5 6" id="KW-0472">Membrane</keyword>
<dbReference type="Gene3D" id="2.40.30.170">
    <property type="match status" value="1"/>
</dbReference>
<evidence type="ECO:0000256" key="2">
    <source>
        <dbReference type="ARBA" id="ARBA00009477"/>
    </source>
</evidence>
<comment type="subcellular location">
    <subcellularLocation>
        <location evidence="1">Membrane</location>
        <topology evidence="1">Single-pass membrane protein</topology>
    </subcellularLocation>
</comment>
<evidence type="ECO:0000256" key="1">
    <source>
        <dbReference type="ARBA" id="ARBA00004167"/>
    </source>
</evidence>
<feature type="transmembrane region" description="Helical" evidence="6">
    <location>
        <begin position="5"/>
        <end position="22"/>
    </location>
</feature>
<dbReference type="AlphaFoldDB" id="A0A0B8PJ01"/>
<comment type="caution">
    <text evidence="8">The sequence shown here is derived from an EMBL/GenBank/DDBJ whole genome shotgun (WGS) entry which is preliminary data.</text>
</comment>
<dbReference type="InterPro" id="IPR058625">
    <property type="entry name" value="MdtA-like_BSH"/>
</dbReference>
<dbReference type="GO" id="GO:0016020">
    <property type="term" value="C:membrane"/>
    <property type="evidence" value="ECO:0007669"/>
    <property type="project" value="UniProtKB-SubCell"/>
</dbReference>
<reference evidence="8 9" key="2">
    <citation type="submission" date="2015-01" db="EMBL/GenBank/DDBJ databases">
        <authorList>
            <consortium name="NBRP consortium"/>
            <person name="Sawabe T."/>
            <person name="Meirelles P."/>
            <person name="Feng G."/>
            <person name="Sayaka M."/>
            <person name="Hattori M."/>
            <person name="Ohkuma M."/>
        </authorList>
    </citation>
    <scope>NUCLEOTIDE SEQUENCE [LARGE SCALE GENOMIC DNA]</scope>
    <source>
        <strain evidence="8 9">JCM19232</strain>
    </source>
</reference>
<organism evidence="8 9">
    <name type="scientific">Vibrio ishigakensis</name>
    <dbReference type="NCBI Taxonomy" id="1481914"/>
    <lineage>
        <taxon>Bacteria</taxon>
        <taxon>Pseudomonadati</taxon>
        <taxon>Pseudomonadota</taxon>
        <taxon>Gammaproteobacteria</taxon>
        <taxon>Vibrionales</taxon>
        <taxon>Vibrionaceae</taxon>
        <taxon>Vibrio</taxon>
    </lineage>
</organism>
<dbReference type="PANTHER" id="PTHR30386">
    <property type="entry name" value="MEMBRANE FUSION SUBUNIT OF EMRAB-TOLC MULTIDRUG EFFLUX PUMP"/>
    <property type="match status" value="1"/>
</dbReference>